<dbReference type="GO" id="GO:0005576">
    <property type="term" value="C:extracellular region"/>
    <property type="evidence" value="ECO:0007669"/>
    <property type="project" value="UniProtKB-SubCell"/>
</dbReference>
<reference evidence="6" key="3">
    <citation type="submission" date="2025-09" db="UniProtKB">
        <authorList>
            <consortium name="Ensembl"/>
        </authorList>
    </citation>
    <scope>IDENTIFICATION</scope>
</reference>
<dbReference type="InParanoid" id="A0A803TDK2"/>
<dbReference type="GeneTree" id="ENSGT00940000157645"/>
<protein>
    <recommendedName>
        <fullName evidence="5">Ribonuclease A-domain domain-containing protein</fullName>
    </recommendedName>
</protein>
<evidence type="ECO:0000313" key="7">
    <source>
        <dbReference type="Proteomes" id="UP000001646"/>
    </source>
</evidence>
<reference evidence="6" key="2">
    <citation type="submission" date="2025-08" db="UniProtKB">
        <authorList>
            <consortium name="Ensembl"/>
        </authorList>
    </citation>
    <scope>IDENTIFICATION</scope>
</reference>
<evidence type="ECO:0000313" key="6">
    <source>
        <dbReference type="Ensembl" id="ENSACAP00000033292.1"/>
    </source>
</evidence>
<dbReference type="Pfam" id="PF00074">
    <property type="entry name" value="RnaseA"/>
    <property type="match status" value="1"/>
</dbReference>
<dbReference type="Proteomes" id="UP000001646">
    <property type="component" value="Unplaced"/>
</dbReference>
<organism evidence="6 7">
    <name type="scientific">Anolis carolinensis</name>
    <name type="common">Green anole</name>
    <name type="synonym">American chameleon</name>
    <dbReference type="NCBI Taxonomy" id="28377"/>
    <lineage>
        <taxon>Eukaryota</taxon>
        <taxon>Metazoa</taxon>
        <taxon>Chordata</taxon>
        <taxon>Craniata</taxon>
        <taxon>Vertebrata</taxon>
        <taxon>Euteleostomi</taxon>
        <taxon>Lepidosauria</taxon>
        <taxon>Squamata</taxon>
        <taxon>Bifurcata</taxon>
        <taxon>Unidentata</taxon>
        <taxon>Episquamata</taxon>
        <taxon>Toxicofera</taxon>
        <taxon>Iguania</taxon>
        <taxon>Dactyloidae</taxon>
        <taxon>Anolis</taxon>
    </lineage>
</organism>
<evidence type="ECO:0000259" key="5">
    <source>
        <dbReference type="SMART" id="SM00092"/>
    </source>
</evidence>
<evidence type="ECO:0000256" key="4">
    <source>
        <dbReference type="ARBA" id="ARBA00023157"/>
    </source>
</evidence>
<keyword evidence="3" id="KW-0964">Secreted</keyword>
<keyword evidence="4" id="KW-1015">Disulfide bond</keyword>
<feature type="domain" description="Ribonuclease A-domain" evidence="5">
    <location>
        <begin position="37"/>
        <end position="151"/>
    </location>
</feature>
<dbReference type="Gene3D" id="3.10.130.10">
    <property type="entry name" value="Ribonuclease A-like domain"/>
    <property type="match status" value="1"/>
</dbReference>
<name>A0A803TDK2_ANOCA</name>
<dbReference type="InterPro" id="IPR023412">
    <property type="entry name" value="RNaseA_domain"/>
</dbReference>
<dbReference type="InterPro" id="IPR001427">
    <property type="entry name" value="RNaseA"/>
</dbReference>
<dbReference type="GO" id="GO:0003676">
    <property type="term" value="F:nucleic acid binding"/>
    <property type="evidence" value="ECO:0007669"/>
    <property type="project" value="InterPro"/>
</dbReference>
<dbReference type="PANTHER" id="PTHR11437:SF10">
    <property type="entry name" value="ANGIOGENIN-RELATED"/>
    <property type="match status" value="1"/>
</dbReference>
<keyword evidence="7" id="KW-1185">Reference proteome</keyword>
<reference evidence="6" key="1">
    <citation type="submission" date="2009-12" db="EMBL/GenBank/DDBJ databases">
        <title>The Genome Sequence of Anolis carolinensis (Green Anole Lizard).</title>
        <authorList>
            <consortium name="The Genome Sequencing Platform"/>
            <person name="Di Palma F."/>
            <person name="Alfoldi J."/>
            <person name="Heiman D."/>
            <person name="Young S."/>
            <person name="Grabherr M."/>
            <person name="Johnson J."/>
            <person name="Lander E.S."/>
            <person name="Lindblad-Toh K."/>
        </authorList>
    </citation>
    <scope>NUCLEOTIDE SEQUENCE [LARGE SCALE GENOMIC DNA]</scope>
    <source>
        <strain evidence="6">JBL SC #1</strain>
    </source>
</reference>
<evidence type="ECO:0000256" key="1">
    <source>
        <dbReference type="ARBA" id="ARBA00004613"/>
    </source>
</evidence>
<proteinExistence type="inferred from homology"/>
<evidence type="ECO:0000256" key="2">
    <source>
        <dbReference type="ARBA" id="ARBA00005600"/>
    </source>
</evidence>
<accession>A0A803TDK2</accession>
<evidence type="ECO:0000256" key="3">
    <source>
        <dbReference type="ARBA" id="ARBA00022525"/>
    </source>
</evidence>
<dbReference type="SUPFAM" id="SSF54076">
    <property type="entry name" value="RNase A-like"/>
    <property type="match status" value="1"/>
</dbReference>
<comment type="subcellular location">
    <subcellularLocation>
        <location evidence="1">Secreted</location>
    </subcellularLocation>
</comment>
<dbReference type="PANTHER" id="PTHR11437">
    <property type="entry name" value="RIBONUCLEASE"/>
    <property type="match status" value="1"/>
</dbReference>
<dbReference type="SMART" id="SM00092">
    <property type="entry name" value="RNAse_Pc"/>
    <property type="match status" value="1"/>
</dbReference>
<dbReference type="InterPro" id="IPR036816">
    <property type="entry name" value="RNaseA-like_dom_sf"/>
</dbReference>
<dbReference type="AlphaFoldDB" id="A0A803TDK2"/>
<comment type="similarity">
    <text evidence="2">Belongs to the pancreatic ribonuclease family.</text>
</comment>
<dbReference type="Ensembl" id="ENSACAT00000048153.1">
    <property type="protein sequence ID" value="ENSACAP00000033292.1"/>
    <property type="gene ID" value="ENSACAG00000040716.1"/>
</dbReference>
<sequence length="162" mass="18526">CIPAITPITMMLPLKRTETLMFIMVFACVIASCVSSQNPRHEKFWRQHHDFPRSNVAGQDYCGAMMLRRGMARPCKDTNSFVHVPRNQLKDVCGWAGTHYRRALRISREPLSVTTCKLQETSPRGQCRYWSHTGQRQIHIGCDSNPLLRSRKSAFKAPPVVL</sequence>